<evidence type="ECO:0000313" key="1">
    <source>
        <dbReference type="EMBL" id="UZD53697.1"/>
    </source>
</evidence>
<dbReference type="Proteomes" id="UP001163266">
    <property type="component" value="Chromosome"/>
</dbReference>
<proteinExistence type="predicted"/>
<evidence type="ECO:0000313" key="2">
    <source>
        <dbReference type="Proteomes" id="UP001163266"/>
    </source>
</evidence>
<organism evidence="1 2">
    <name type="scientific">Caldimonas aquatica</name>
    <dbReference type="NCBI Taxonomy" id="376175"/>
    <lineage>
        <taxon>Bacteria</taxon>
        <taxon>Pseudomonadati</taxon>
        <taxon>Pseudomonadota</taxon>
        <taxon>Betaproteobacteria</taxon>
        <taxon>Burkholderiales</taxon>
        <taxon>Sphaerotilaceae</taxon>
        <taxon>Caldimonas</taxon>
    </lineage>
</organism>
<name>A0ABY6MPU8_9BURK</name>
<dbReference type="EMBL" id="CP110257">
    <property type="protein sequence ID" value="UZD53697.1"/>
    <property type="molecule type" value="Genomic_DNA"/>
</dbReference>
<protein>
    <submittedName>
        <fullName evidence="1">Uncharacterized protein</fullName>
    </submittedName>
</protein>
<reference evidence="1" key="1">
    <citation type="submission" date="2022-10" db="EMBL/GenBank/DDBJ databases">
        <title>Complete genome sequence of Schlegelella aquatica LMG 23380.</title>
        <authorList>
            <person name="Musilova J."/>
            <person name="Kourilova X."/>
            <person name="Bezdicek M."/>
            <person name="Hermankova K."/>
            <person name="Obruca S."/>
            <person name="Sedlar K."/>
        </authorList>
    </citation>
    <scope>NUCLEOTIDE SEQUENCE</scope>
    <source>
        <strain evidence="1">LMG 23380</strain>
    </source>
</reference>
<dbReference type="RefSeq" id="WP_264891280.1">
    <property type="nucleotide sequence ID" value="NZ_CP110257.1"/>
</dbReference>
<accession>A0ABY6MPU8</accession>
<sequence>MAADYVERLVAELSGLGYPADVIRAVLAQEPGELVRVEFTPVLSVDQTPGSRMAALVPAQEDRRGS</sequence>
<keyword evidence="2" id="KW-1185">Reference proteome</keyword>
<gene>
    <name evidence="1" type="ORF">OMP39_08280</name>
</gene>